<comment type="catalytic activity">
    <reaction evidence="4">
        <text>a uridine in tRNA = a pseudouridine in tRNA</text>
        <dbReference type="Rhea" id="RHEA:54572"/>
        <dbReference type="Rhea" id="RHEA-COMP:13339"/>
        <dbReference type="Rhea" id="RHEA-COMP:13934"/>
        <dbReference type="ChEBI" id="CHEBI:65314"/>
        <dbReference type="ChEBI" id="CHEBI:65315"/>
    </reaction>
</comment>
<dbReference type="GO" id="GO:0031119">
    <property type="term" value="P:tRNA pseudouridine synthesis"/>
    <property type="evidence" value="ECO:0007669"/>
    <property type="project" value="InterPro"/>
</dbReference>
<evidence type="ECO:0000256" key="3">
    <source>
        <dbReference type="ARBA" id="ARBA00023235"/>
    </source>
</evidence>
<dbReference type="InterPro" id="IPR020097">
    <property type="entry name" value="PsdUridine_synth_TruA_a/b_dom"/>
</dbReference>
<evidence type="ECO:0000256" key="2">
    <source>
        <dbReference type="ARBA" id="ARBA00022694"/>
    </source>
</evidence>
<evidence type="ECO:0000256" key="7">
    <source>
        <dbReference type="SAM" id="MobiDB-lite"/>
    </source>
</evidence>
<dbReference type="Proteomes" id="UP000518752">
    <property type="component" value="Unassembled WGS sequence"/>
</dbReference>
<feature type="active site" description="Nucleophile" evidence="5">
    <location>
        <position position="182"/>
    </location>
</feature>
<dbReference type="PANTHER" id="PTHR11142:SF4">
    <property type="entry name" value="PSEUDOURIDYLATE SYNTHASE 1 HOMOLOG"/>
    <property type="match status" value="1"/>
</dbReference>
<evidence type="ECO:0000256" key="6">
    <source>
        <dbReference type="PIRSR" id="PIRSR641708-2"/>
    </source>
</evidence>
<dbReference type="SUPFAM" id="SSF55120">
    <property type="entry name" value="Pseudouridine synthase"/>
    <property type="match status" value="1"/>
</dbReference>
<dbReference type="Gene3D" id="3.30.70.580">
    <property type="entry name" value="Pseudouridine synthase I, catalytic domain, N-terminal subdomain"/>
    <property type="match status" value="1"/>
</dbReference>
<evidence type="ECO:0000256" key="1">
    <source>
        <dbReference type="ARBA" id="ARBA00009375"/>
    </source>
</evidence>
<accession>A0A8H5HPZ6</accession>
<feature type="compositionally biased region" description="Basic residues" evidence="7">
    <location>
        <begin position="79"/>
        <end position="91"/>
    </location>
</feature>
<evidence type="ECO:0000313" key="9">
    <source>
        <dbReference type="EMBL" id="KAF5387333.1"/>
    </source>
</evidence>
<comment type="caution">
    <text evidence="9">The sequence shown here is derived from an EMBL/GenBank/DDBJ whole genome shotgun (WGS) entry which is preliminary data.</text>
</comment>
<dbReference type="InterPro" id="IPR020095">
    <property type="entry name" value="PsdUridine_synth_TruA_C"/>
</dbReference>
<dbReference type="EMBL" id="JAACJN010000033">
    <property type="protein sequence ID" value="KAF5387333.1"/>
    <property type="molecule type" value="Genomic_DNA"/>
</dbReference>
<dbReference type="GO" id="GO:0005634">
    <property type="term" value="C:nucleus"/>
    <property type="evidence" value="ECO:0007669"/>
    <property type="project" value="TreeGrafter"/>
</dbReference>
<protein>
    <recommendedName>
        <fullName evidence="8">Pseudouridine synthase I TruA alpha/beta domain-containing protein</fullName>
    </recommendedName>
</protein>
<dbReference type="GO" id="GO:1990481">
    <property type="term" value="P:mRNA pseudouridine synthesis"/>
    <property type="evidence" value="ECO:0007669"/>
    <property type="project" value="TreeGrafter"/>
</dbReference>
<feature type="region of interest" description="Disordered" evidence="7">
    <location>
        <begin position="58"/>
        <end position="111"/>
    </location>
</feature>
<dbReference type="Pfam" id="PF01416">
    <property type="entry name" value="PseudoU_synth_1"/>
    <property type="match status" value="1"/>
</dbReference>
<dbReference type="AlphaFoldDB" id="A0A8H5HPZ6"/>
<dbReference type="InterPro" id="IPR001406">
    <property type="entry name" value="PsdUridine_synth_TruA"/>
</dbReference>
<dbReference type="GO" id="GO:0003723">
    <property type="term" value="F:RNA binding"/>
    <property type="evidence" value="ECO:0007669"/>
    <property type="project" value="InterPro"/>
</dbReference>
<sequence>MVGVLSQHFFFRLALEDLSIYARRCAFAASFHMSKRTSDTELSTADAELPKRLKLEVQDTKERTTEAAGSSKFSLSTKDKKKLRLDRRRRYDHAQSASKAEHSDTPKEPRLPKRECALMIGFCGSAYRGMQFQKAQAGLPEPRTIEGELFRALIAVGAVSKDNAADPIKAGCSTSHTAARTDAGVHAVGNLVSMKMITEIPGVEDLRSDINSKLPKDIRLWGFQRVQQSFNARKFCDARKYTYFFPSYLLIPPKPGSGLDRVLREYAASQDLEVEWKDDPFWSAVDIALSTPQKDMVRKRAWRATPSHIERLRHAVKKYEKTHNFHNFTVARDPKDKTNERYMKELEVSEPCVYGETEWFAVSLHGQSFMLHQRKMMFALIMICRTGTPVSVLDELMSLTMVNIPKMPALGLLLEHPIFHGYNTKIAKHNGTKPPSDSDYREPINFDNYAEEMNMFKQKYIYDNMQRIEDRKGLFDAWIRSVDSYGGNDLLYLNLRGEVPPDAVLKKGERRELPFRERKVFNLTSFAEDDNVKVEADMWDEAEVDTEENLSKKELLEAEG</sequence>
<name>A0A8H5HPZ6_9AGAR</name>
<dbReference type="InterPro" id="IPR020094">
    <property type="entry name" value="TruA/RsuA/RluB/E/F_N"/>
</dbReference>
<feature type="compositionally biased region" description="Polar residues" evidence="7">
    <location>
        <begin position="67"/>
        <end position="76"/>
    </location>
</feature>
<dbReference type="GO" id="GO:0009982">
    <property type="term" value="F:pseudouridine synthase activity"/>
    <property type="evidence" value="ECO:0007669"/>
    <property type="project" value="InterPro"/>
</dbReference>
<dbReference type="Gene3D" id="3.30.70.660">
    <property type="entry name" value="Pseudouridine synthase I, catalytic domain, C-terminal subdomain"/>
    <property type="match status" value="1"/>
</dbReference>
<feature type="compositionally biased region" description="Basic and acidic residues" evidence="7">
    <location>
        <begin position="99"/>
        <end position="111"/>
    </location>
</feature>
<dbReference type="NCBIfam" id="TIGR00071">
    <property type="entry name" value="hisT_truA"/>
    <property type="match status" value="1"/>
</dbReference>
<feature type="binding site" evidence="6">
    <location>
        <position position="241"/>
    </location>
    <ligand>
        <name>substrate</name>
    </ligand>
</feature>
<keyword evidence="3" id="KW-0413">Isomerase</keyword>
<proteinExistence type="inferred from homology"/>
<dbReference type="PANTHER" id="PTHR11142">
    <property type="entry name" value="PSEUDOURIDYLATE SYNTHASE"/>
    <property type="match status" value="1"/>
</dbReference>
<evidence type="ECO:0000256" key="4">
    <source>
        <dbReference type="ARBA" id="ARBA00036943"/>
    </source>
</evidence>
<organism evidence="9 10">
    <name type="scientific">Collybiopsis confluens</name>
    <dbReference type="NCBI Taxonomy" id="2823264"/>
    <lineage>
        <taxon>Eukaryota</taxon>
        <taxon>Fungi</taxon>
        <taxon>Dikarya</taxon>
        <taxon>Basidiomycota</taxon>
        <taxon>Agaricomycotina</taxon>
        <taxon>Agaricomycetes</taxon>
        <taxon>Agaricomycetidae</taxon>
        <taxon>Agaricales</taxon>
        <taxon>Marasmiineae</taxon>
        <taxon>Omphalotaceae</taxon>
        <taxon>Collybiopsis</taxon>
    </lineage>
</organism>
<dbReference type="InterPro" id="IPR041708">
    <property type="entry name" value="PUS1/PUS2-like"/>
</dbReference>
<evidence type="ECO:0000313" key="10">
    <source>
        <dbReference type="Proteomes" id="UP000518752"/>
    </source>
</evidence>
<dbReference type="OrthoDB" id="10256309at2759"/>
<keyword evidence="10" id="KW-1185">Reference proteome</keyword>
<gene>
    <name evidence="9" type="ORF">D9757_005790</name>
</gene>
<feature type="domain" description="Pseudouridine synthase I TruA alpha/beta" evidence="8">
    <location>
        <begin position="315"/>
        <end position="419"/>
    </location>
</feature>
<comment type="similarity">
    <text evidence="1">Belongs to the tRNA pseudouridine synthase TruA family.</text>
</comment>
<reference evidence="9 10" key="1">
    <citation type="journal article" date="2020" name="ISME J.">
        <title>Uncovering the hidden diversity of litter-decomposition mechanisms in mushroom-forming fungi.</title>
        <authorList>
            <person name="Floudas D."/>
            <person name="Bentzer J."/>
            <person name="Ahren D."/>
            <person name="Johansson T."/>
            <person name="Persson P."/>
            <person name="Tunlid A."/>
        </authorList>
    </citation>
    <scope>NUCLEOTIDE SEQUENCE [LARGE SCALE GENOMIC DNA]</scope>
    <source>
        <strain evidence="9 10">CBS 406.79</strain>
    </source>
</reference>
<dbReference type="InterPro" id="IPR020103">
    <property type="entry name" value="PsdUridine_synth_cat_dom_sf"/>
</dbReference>
<keyword evidence="2" id="KW-0819">tRNA processing</keyword>
<evidence type="ECO:0000259" key="8">
    <source>
        <dbReference type="Pfam" id="PF01416"/>
    </source>
</evidence>
<evidence type="ECO:0000256" key="5">
    <source>
        <dbReference type="PIRSR" id="PIRSR641708-1"/>
    </source>
</evidence>
<dbReference type="FunFam" id="3.30.70.580:FF:000002">
    <property type="entry name" value="tRNA pseudouridine synthase"/>
    <property type="match status" value="1"/>
</dbReference>
<dbReference type="CDD" id="cd02568">
    <property type="entry name" value="PseudoU_synth_PUS1_PUS2"/>
    <property type="match status" value="1"/>
</dbReference>